<name>A0A369ARG6_9BURK</name>
<evidence type="ECO:0000313" key="2">
    <source>
        <dbReference type="EMBL" id="RCX11959.1"/>
    </source>
</evidence>
<accession>A0A369ARG6</accession>
<dbReference type="EMBL" id="QPJU01000001">
    <property type="protein sequence ID" value="RCX11959.1"/>
    <property type="molecule type" value="Genomic_DNA"/>
</dbReference>
<evidence type="ECO:0000256" key="1">
    <source>
        <dbReference type="SAM" id="MobiDB-lite"/>
    </source>
</evidence>
<dbReference type="AlphaFoldDB" id="A0A369ARG6"/>
<evidence type="ECO:0000313" key="3">
    <source>
        <dbReference type="Proteomes" id="UP000252174"/>
    </source>
</evidence>
<dbReference type="Proteomes" id="UP000252174">
    <property type="component" value="Unassembled WGS sequence"/>
</dbReference>
<comment type="caution">
    <text evidence="2">The sequence shown here is derived from an EMBL/GenBank/DDBJ whole genome shotgun (WGS) entry which is preliminary data.</text>
</comment>
<protein>
    <submittedName>
        <fullName evidence="2">Uncharacterized protein</fullName>
    </submittedName>
</protein>
<feature type="compositionally biased region" description="Basic and acidic residues" evidence="1">
    <location>
        <begin position="43"/>
        <end position="54"/>
    </location>
</feature>
<feature type="region of interest" description="Disordered" evidence="1">
    <location>
        <begin position="1"/>
        <end position="76"/>
    </location>
</feature>
<feature type="compositionally biased region" description="Basic and acidic residues" evidence="1">
    <location>
        <begin position="17"/>
        <end position="28"/>
    </location>
</feature>
<proteinExistence type="predicted"/>
<sequence length="76" mass="8477">MGKDQPATPPANAPATGDKRTAVDRRQVEQGPPTRHERRRSIERRQPEVEELHLSPEALEALGFTPPKSAGEDKKR</sequence>
<keyword evidence="3" id="KW-1185">Reference proteome</keyword>
<gene>
    <name evidence="2" type="ORF">DFR45_101497</name>
</gene>
<organism evidence="2 3">
    <name type="scientific">Extensimonas vulgaris</name>
    <dbReference type="NCBI Taxonomy" id="1031594"/>
    <lineage>
        <taxon>Bacteria</taxon>
        <taxon>Pseudomonadati</taxon>
        <taxon>Pseudomonadota</taxon>
        <taxon>Betaproteobacteria</taxon>
        <taxon>Burkholderiales</taxon>
        <taxon>Comamonadaceae</taxon>
        <taxon>Extensimonas</taxon>
    </lineage>
</organism>
<reference evidence="2 3" key="1">
    <citation type="submission" date="2018-07" db="EMBL/GenBank/DDBJ databases">
        <title>Genomic Encyclopedia of Type Strains, Phase IV (KMG-IV): sequencing the most valuable type-strain genomes for metagenomic binning, comparative biology and taxonomic classification.</title>
        <authorList>
            <person name="Goeker M."/>
        </authorList>
    </citation>
    <scope>NUCLEOTIDE SEQUENCE [LARGE SCALE GENOMIC DNA]</scope>
    <source>
        <strain evidence="2 3">DSM 100911</strain>
    </source>
</reference>